<dbReference type="Proteomes" id="UP000244571">
    <property type="component" value="Chromosome"/>
</dbReference>
<sequence length="395" mass="42974">MNASSRRMLAVDAPIIPTVAALVRDNPGTISLGQGVVNYGPPQAAIDAIPDLMRDVQLNKYQAVLGHPALVEALSSKLSQDNDIGLDGQSTLMVTAGSNMAFLNCLLAVTDPGDEVILPLPFYFNHEMAIRMCGCVPVTVRTHDDWSLDVDAIRSAITPRTRAVVTVSPNNPTGAVYSKESLIAVNTLCADNGLYHFSDEAYEYFTYEGRTQFSPGSLPGASGHTISFFSMSKNYGMASWRVGYVVFPSRLTEAMTKVQDTNLICAPVVSQLLAVEALKHGREWIAPKVEALSKVRLDVFEVLSTLGDIVQFPKTEGAFYILMKLPPLAEGSDPMAFNRHMAQQHQVATVPGFAFGLTDPQTGNYQRLSYGALDAQSVTEGVNRYVEAVKSWYQI</sequence>
<evidence type="ECO:0000313" key="7">
    <source>
        <dbReference type="EMBL" id="AWB33637.1"/>
    </source>
</evidence>
<accession>A0A2R4XII6</accession>
<dbReference type="EMBL" id="CP028901">
    <property type="protein sequence ID" value="AWB33637.1"/>
    <property type="molecule type" value="Genomic_DNA"/>
</dbReference>
<dbReference type="Gene3D" id="3.90.1150.10">
    <property type="entry name" value="Aspartate Aminotransferase, domain 1"/>
    <property type="match status" value="1"/>
</dbReference>
<dbReference type="EC" id="2.6.1.1" evidence="7"/>
<evidence type="ECO:0000256" key="3">
    <source>
        <dbReference type="ARBA" id="ARBA00022576"/>
    </source>
</evidence>
<organism evidence="7 8">
    <name type="scientific">Orrella marina</name>
    <dbReference type="NCBI Taxonomy" id="2163011"/>
    <lineage>
        <taxon>Bacteria</taxon>
        <taxon>Pseudomonadati</taxon>
        <taxon>Pseudomonadota</taxon>
        <taxon>Betaproteobacteria</taxon>
        <taxon>Burkholderiales</taxon>
        <taxon>Alcaligenaceae</taxon>
        <taxon>Orrella</taxon>
    </lineage>
</organism>
<comment type="cofactor">
    <cofactor evidence="1">
        <name>pyridoxal 5'-phosphate</name>
        <dbReference type="ChEBI" id="CHEBI:597326"/>
    </cofactor>
</comment>
<protein>
    <submittedName>
        <fullName evidence="7">Aspartate aminotransferase</fullName>
        <ecNumber evidence="7">2.6.1.1</ecNumber>
    </submittedName>
</protein>
<dbReference type="CDD" id="cd00609">
    <property type="entry name" value="AAT_like"/>
    <property type="match status" value="1"/>
</dbReference>
<gene>
    <name evidence="7" type="ORF">DBV39_07860</name>
</gene>
<keyword evidence="8" id="KW-1185">Reference proteome</keyword>
<dbReference type="GO" id="GO:0004069">
    <property type="term" value="F:L-aspartate:2-oxoglutarate aminotransferase activity"/>
    <property type="evidence" value="ECO:0007669"/>
    <property type="project" value="UniProtKB-EC"/>
</dbReference>
<dbReference type="NCBIfam" id="NF004621">
    <property type="entry name" value="PRK05957.1"/>
    <property type="match status" value="1"/>
</dbReference>
<dbReference type="AlphaFoldDB" id="A0A2R4XII6"/>
<evidence type="ECO:0000256" key="4">
    <source>
        <dbReference type="ARBA" id="ARBA00022679"/>
    </source>
</evidence>
<dbReference type="InterPro" id="IPR004839">
    <property type="entry name" value="Aminotransferase_I/II_large"/>
</dbReference>
<dbReference type="InterPro" id="IPR015422">
    <property type="entry name" value="PyrdxlP-dep_Trfase_small"/>
</dbReference>
<keyword evidence="3 7" id="KW-0032">Aminotransferase</keyword>
<keyword evidence="4 7" id="KW-0808">Transferase</keyword>
<feature type="domain" description="Aminotransferase class I/classII large" evidence="6">
    <location>
        <begin position="30"/>
        <end position="383"/>
    </location>
</feature>
<dbReference type="SUPFAM" id="SSF53383">
    <property type="entry name" value="PLP-dependent transferases"/>
    <property type="match status" value="1"/>
</dbReference>
<dbReference type="GO" id="GO:0006520">
    <property type="term" value="P:amino acid metabolic process"/>
    <property type="evidence" value="ECO:0007669"/>
    <property type="project" value="InterPro"/>
</dbReference>
<reference evidence="7 8" key="1">
    <citation type="submission" date="2018-04" db="EMBL/GenBank/DDBJ databases">
        <title>Bordetella sp. HZ20 isolated from seawater.</title>
        <authorList>
            <person name="Sun C."/>
        </authorList>
    </citation>
    <scope>NUCLEOTIDE SEQUENCE [LARGE SCALE GENOMIC DNA]</scope>
    <source>
        <strain evidence="7 8">HZ20</strain>
    </source>
</reference>
<dbReference type="RefSeq" id="WP_108621066.1">
    <property type="nucleotide sequence ID" value="NZ_CP028901.1"/>
</dbReference>
<dbReference type="Gene3D" id="3.40.640.10">
    <property type="entry name" value="Type I PLP-dependent aspartate aminotransferase-like (Major domain)"/>
    <property type="match status" value="1"/>
</dbReference>
<dbReference type="PANTHER" id="PTHR46383">
    <property type="entry name" value="ASPARTATE AMINOTRANSFERASE"/>
    <property type="match status" value="1"/>
</dbReference>
<evidence type="ECO:0000256" key="1">
    <source>
        <dbReference type="ARBA" id="ARBA00001933"/>
    </source>
</evidence>
<evidence type="ECO:0000313" key="8">
    <source>
        <dbReference type="Proteomes" id="UP000244571"/>
    </source>
</evidence>
<dbReference type="Pfam" id="PF00155">
    <property type="entry name" value="Aminotran_1_2"/>
    <property type="match status" value="1"/>
</dbReference>
<evidence type="ECO:0000256" key="5">
    <source>
        <dbReference type="ARBA" id="ARBA00022898"/>
    </source>
</evidence>
<dbReference type="InterPro" id="IPR015421">
    <property type="entry name" value="PyrdxlP-dep_Trfase_major"/>
</dbReference>
<dbReference type="PANTHER" id="PTHR46383:SF5">
    <property type="entry name" value="AMINOTRANSFERASE CLASS I_CLASSII DOMAIN-CONTAINING PROTEIN"/>
    <property type="match status" value="1"/>
</dbReference>
<dbReference type="InterPro" id="IPR050596">
    <property type="entry name" value="AspAT/PAT-like"/>
</dbReference>
<keyword evidence="5" id="KW-0663">Pyridoxal phosphate</keyword>
<dbReference type="KEGG" id="boz:DBV39_07860"/>
<dbReference type="OrthoDB" id="9803354at2"/>
<evidence type="ECO:0000256" key="2">
    <source>
        <dbReference type="ARBA" id="ARBA00007441"/>
    </source>
</evidence>
<dbReference type="GO" id="GO:0030170">
    <property type="term" value="F:pyridoxal phosphate binding"/>
    <property type="evidence" value="ECO:0007669"/>
    <property type="project" value="InterPro"/>
</dbReference>
<evidence type="ECO:0000259" key="6">
    <source>
        <dbReference type="Pfam" id="PF00155"/>
    </source>
</evidence>
<proteinExistence type="inferred from homology"/>
<name>A0A2R4XII6_9BURK</name>
<comment type="similarity">
    <text evidence="2">Belongs to the class-I pyridoxal-phosphate-dependent aminotransferase family.</text>
</comment>
<dbReference type="InterPro" id="IPR015424">
    <property type="entry name" value="PyrdxlP-dep_Trfase"/>
</dbReference>